<accession>A0A1F7SNX3</accession>
<dbReference type="STRING" id="1817883.A3G31_02165"/>
<gene>
    <name evidence="4" type="ORF">A3G31_02165</name>
</gene>
<evidence type="ECO:0000256" key="1">
    <source>
        <dbReference type="ARBA" id="ARBA00022553"/>
    </source>
</evidence>
<dbReference type="PROSITE" id="PS50110">
    <property type="entry name" value="RESPONSE_REGULATORY"/>
    <property type="match status" value="1"/>
</dbReference>
<comment type="caution">
    <text evidence="4">The sequence shown here is derived from an EMBL/GenBank/DDBJ whole genome shotgun (WGS) entry which is preliminary data.</text>
</comment>
<evidence type="ECO:0000259" key="3">
    <source>
        <dbReference type="PROSITE" id="PS50110"/>
    </source>
</evidence>
<keyword evidence="1 2" id="KW-0597">Phosphoprotein</keyword>
<evidence type="ECO:0000256" key="2">
    <source>
        <dbReference type="PROSITE-ProRule" id="PRU00169"/>
    </source>
</evidence>
<evidence type="ECO:0000313" key="5">
    <source>
        <dbReference type="Proteomes" id="UP000178082"/>
    </source>
</evidence>
<sequence length="155" mass="17787">MKEINTVLVVDDDEVARETISNSLEDTSYGIDTANDGHEALEKLAKNEYAAVVCDIKMPGIDGLTVLRRARKTRNIPFIFVTGYPGDADENQIVNELRPFGFLSKPFDHKELILLVKNAVDHYNLTKKREAFLKELEKEGDERIRKYTERLKYII</sequence>
<proteinExistence type="predicted"/>
<reference evidence="4 5" key="1">
    <citation type="journal article" date="2016" name="Nat. Commun.">
        <title>Thousands of microbial genomes shed light on interconnected biogeochemical processes in an aquifer system.</title>
        <authorList>
            <person name="Anantharaman K."/>
            <person name="Brown C.T."/>
            <person name="Hug L.A."/>
            <person name="Sharon I."/>
            <person name="Castelle C.J."/>
            <person name="Probst A.J."/>
            <person name="Thomas B.C."/>
            <person name="Singh A."/>
            <person name="Wilkins M.J."/>
            <person name="Karaoz U."/>
            <person name="Brodie E.L."/>
            <person name="Williams K.H."/>
            <person name="Hubbard S.S."/>
            <person name="Banfield J.F."/>
        </authorList>
    </citation>
    <scope>NUCLEOTIDE SEQUENCE [LARGE SCALE GENOMIC DNA]</scope>
</reference>
<dbReference type="Proteomes" id="UP000178082">
    <property type="component" value="Unassembled WGS sequence"/>
</dbReference>
<organism evidence="4 5">
    <name type="scientific">Candidatus Schekmanbacteria bacterium RIFCSPLOWO2_12_FULL_38_15</name>
    <dbReference type="NCBI Taxonomy" id="1817883"/>
    <lineage>
        <taxon>Bacteria</taxon>
        <taxon>Candidatus Schekmaniibacteriota</taxon>
    </lineage>
</organism>
<name>A0A1F7SNX3_9BACT</name>
<evidence type="ECO:0000313" key="4">
    <source>
        <dbReference type="EMBL" id="OGL54904.1"/>
    </source>
</evidence>
<dbReference type="InterPro" id="IPR001789">
    <property type="entry name" value="Sig_transdc_resp-reg_receiver"/>
</dbReference>
<dbReference type="Pfam" id="PF00072">
    <property type="entry name" value="Response_reg"/>
    <property type="match status" value="1"/>
</dbReference>
<dbReference type="InterPro" id="IPR050595">
    <property type="entry name" value="Bact_response_regulator"/>
</dbReference>
<feature type="domain" description="Response regulatory" evidence="3">
    <location>
        <begin position="6"/>
        <end position="120"/>
    </location>
</feature>
<dbReference type="PANTHER" id="PTHR44591">
    <property type="entry name" value="STRESS RESPONSE REGULATOR PROTEIN 1"/>
    <property type="match status" value="1"/>
</dbReference>
<feature type="modified residue" description="4-aspartylphosphate" evidence="2">
    <location>
        <position position="55"/>
    </location>
</feature>
<dbReference type="InterPro" id="IPR011006">
    <property type="entry name" value="CheY-like_superfamily"/>
</dbReference>
<dbReference type="PANTHER" id="PTHR44591:SF3">
    <property type="entry name" value="RESPONSE REGULATORY DOMAIN-CONTAINING PROTEIN"/>
    <property type="match status" value="1"/>
</dbReference>
<dbReference type="Gene3D" id="3.40.50.2300">
    <property type="match status" value="1"/>
</dbReference>
<protein>
    <recommendedName>
        <fullName evidence="3">Response regulatory domain-containing protein</fullName>
    </recommendedName>
</protein>
<dbReference type="SUPFAM" id="SSF52172">
    <property type="entry name" value="CheY-like"/>
    <property type="match status" value="1"/>
</dbReference>
<dbReference type="GO" id="GO:0000160">
    <property type="term" value="P:phosphorelay signal transduction system"/>
    <property type="evidence" value="ECO:0007669"/>
    <property type="project" value="InterPro"/>
</dbReference>
<dbReference type="AlphaFoldDB" id="A0A1F7SNX3"/>
<dbReference type="EMBL" id="MGDI01000005">
    <property type="protein sequence ID" value="OGL54904.1"/>
    <property type="molecule type" value="Genomic_DNA"/>
</dbReference>
<dbReference type="SMART" id="SM00448">
    <property type="entry name" value="REC"/>
    <property type="match status" value="1"/>
</dbReference>